<dbReference type="Proteomes" id="UP000292345">
    <property type="component" value="Unassembled WGS sequence"/>
</dbReference>
<evidence type="ECO:0000313" key="4">
    <source>
        <dbReference type="Proteomes" id="UP000292345"/>
    </source>
</evidence>
<organism evidence="3 4">
    <name type="scientific">Pseudoalteromonas rubra</name>
    <dbReference type="NCBI Taxonomy" id="43658"/>
    <lineage>
        <taxon>Bacteria</taxon>
        <taxon>Pseudomonadati</taxon>
        <taxon>Pseudomonadota</taxon>
        <taxon>Gammaproteobacteria</taxon>
        <taxon>Alteromonadales</taxon>
        <taxon>Pseudoalteromonadaceae</taxon>
        <taxon>Pseudoalteromonas</taxon>
    </lineage>
</organism>
<evidence type="ECO:0000313" key="3">
    <source>
        <dbReference type="EMBL" id="RZM83291.1"/>
    </source>
</evidence>
<dbReference type="InterPro" id="IPR044894">
    <property type="entry name" value="TubC_N_sf"/>
</dbReference>
<dbReference type="RefSeq" id="WP_240701866.1">
    <property type="nucleotide sequence ID" value="NZ_PPUZ01000019.1"/>
</dbReference>
<protein>
    <submittedName>
        <fullName evidence="3">Non-ribosomal peptide synthetase</fullName>
    </submittedName>
</protein>
<feature type="domain" description="Condensation" evidence="1">
    <location>
        <begin position="70"/>
        <end position="527"/>
    </location>
</feature>
<dbReference type="PANTHER" id="PTHR45398:SF1">
    <property type="entry name" value="ENZYME, PUTATIVE (JCVI)-RELATED"/>
    <property type="match status" value="1"/>
</dbReference>
<dbReference type="GO" id="GO:0003824">
    <property type="term" value="F:catalytic activity"/>
    <property type="evidence" value="ECO:0007669"/>
    <property type="project" value="InterPro"/>
</dbReference>
<dbReference type="Pfam" id="PF00668">
    <property type="entry name" value="Condensation"/>
    <property type="match status" value="1"/>
</dbReference>
<reference evidence="3 4" key="1">
    <citation type="submission" date="2018-01" db="EMBL/GenBank/DDBJ databases">
        <title>Co-occurrence of chitin degradation, pigmentation and bioactivity in marine Pseudoalteromonas.</title>
        <authorList>
            <person name="Paulsen S."/>
            <person name="Gram L."/>
            <person name="Machado H."/>
        </authorList>
    </citation>
    <scope>NUCLEOTIDE SEQUENCE [LARGE SCALE GENOMIC DNA]</scope>
    <source>
        <strain evidence="3 4">S1946</strain>
    </source>
</reference>
<dbReference type="Gene3D" id="1.10.10.1830">
    <property type="entry name" value="Non-ribosomal peptide synthase, adenylation domain"/>
    <property type="match status" value="1"/>
</dbReference>
<dbReference type="InterPro" id="IPR041464">
    <property type="entry name" value="TubC_N"/>
</dbReference>
<dbReference type="AlphaFoldDB" id="A0A4Q7EHX3"/>
<feature type="non-terminal residue" evidence="3">
    <location>
        <position position="548"/>
    </location>
</feature>
<dbReference type="Gene3D" id="3.30.559.30">
    <property type="entry name" value="Nonribosomal peptide synthetase, condensation domain"/>
    <property type="match status" value="1"/>
</dbReference>
<sequence>MIAKQIIDEAIASDILLFTEAGKLGFKQKSAAPFPEALKKQIQAHKADIIAFLANQYNDLDIPLRSADKTRLPLSNAQQRLWFIDSLKQGSAEYNQPLAFTVSGQPNLAKIETVLSTIVARHEILRTTYHQDDIGAYQQVNASRPCHVQVHDLTTLDDWQSEITKIIAAESAKCFDLSTDLMLRVDYFKAPATERENGILLFNTHHIASDGWSQQILMREFVTLYAQLNADQPAQLAPLEIQYGDFALWQQQRAENGALSDALSYWQQQLADAPLVHDLPLCQTRPATKQHAGGHVHGQLGSEIAQPLLALALRLQVTPFMLMHALLSLLLSRYSNSADIVIGTPVANRVSPQLDELIGFFVNTLPLRVDTSQQDLYELVAHVKEVHLAAQQHQQVQFDQLVEHLNIPRSTQYAPLCQITLTTASEFGINQSRDMLASALASDGLTLAPYGVERVVARFDIDTHINISDAGIELDWMYDSSIFSHAFITRLNQNFAALLCQVSAQGEKNLPLRDIPALCESERQQLLTAGEQQRLDYDSSRCIHQLFE</sequence>
<dbReference type="Pfam" id="PF18563">
    <property type="entry name" value="TubC_N"/>
    <property type="match status" value="1"/>
</dbReference>
<accession>A0A4Q7EHX3</accession>
<dbReference type="InterPro" id="IPR023213">
    <property type="entry name" value="CAT-like_dom_sf"/>
</dbReference>
<evidence type="ECO:0000259" key="1">
    <source>
        <dbReference type="Pfam" id="PF00668"/>
    </source>
</evidence>
<dbReference type="CDD" id="cd19531">
    <property type="entry name" value="LCL_NRPS-like"/>
    <property type="match status" value="1"/>
</dbReference>
<evidence type="ECO:0000259" key="2">
    <source>
        <dbReference type="Pfam" id="PF18563"/>
    </source>
</evidence>
<dbReference type="SUPFAM" id="SSF52777">
    <property type="entry name" value="CoA-dependent acyltransferases"/>
    <property type="match status" value="2"/>
</dbReference>
<dbReference type="Gene3D" id="3.30.559.10">
    <property type="entry name" value="Chloramphenicol acetyltransferase-like domain"/>
    <property type="match status" value="1"/>
</dbReference>
<dbReference type="PANTHER" id="PTHR45398">
    <property type="match status" value="1"/>
</dbReference>
<comment type="caution">
    <text evidence="3">The sequence shown here is derived from an EMBL/GenBank/DDBJ whole genome shotgun (WGS) entry which is preliminary data.</text>
</comment>
<gene>
    <name evidence="3" type="ORF">C3B51_07375</name>
</gene>
<dbReference type="EMBL" id="PPUZ01000019">
    <property type="protein sequence ID" value="RZM83291.1"/>
    <property type="molecule type" value="Genomic_DNA"/>
</dbReference>
<dbReference type="InterPro" id="IPR001242">
    <property type="entry name" value="Condensation_dom"/>
</dbReference>
<name>A0A4Q7EHX3_9GAMM</name>
<feature type="domain" description="TubC N-terminal docking" evidence="2">
    <location>
        <begin position="5"/>
        <end position="54"/>
    </location>
</feature>
<proteinExistence type="predicted"/>